<reference evidence="7 8" key="1">
    <citation type="submission" date="2015-06" db="EMBL/GenBank/DDBJ databases">
        <title>Draft genome of the moderately acidophilic sulfate reducer Candidatus Desulfosporosinus acididurans strain M1.</title>
        <authorList>
            <person name="Poehlein A."/>
            <person name="Petzsch P."/>
            <person name="Johnson B.D."/>
            <person name="Schloemann M."/>
            <person name="Daniel R."/>
            <person name="Muehling M."/>
        </authorList>
    </citation>
    <scope>NUCLEOTIDE SEQUENCE [LARGE SCALE GENOMIC DNA]</scope>
    <source>
        <strain evidence="7 8">M1</strain>
    </source>
</reference>
<evidence type="ECO:0000256" key="5">
    <source>
        <dbReference type="ARBA" id="ARBA00023136"/>
    </source>
</evidence>
<evidence type="ECO:0000256" key="2">
    <source>
        <dbReference type="ARBA" id="ARBA00022475"/>
    </source>
</evidence>
<dbReference type="Pfam" id="PF02361">
    <property type="entry name" value="CbiQ"/>
    <property type="match status" value="1"/>
</dbReference>
<comment type="subcellular location">
    <subcellularLocation>
        <location evidence="1">Membrane</location>
        <topology evidence="1">Multi-pass membrane protein</topology>
    </subcellularLocation>
</comment>
<dbReference type="Proteomes" id="UP000036356">
    <property type="component" value="Unassembled WGS sequence"/>
</dbReference>
<comment type="caution">
    <text evidence="7">The sequence shown here is derived from an EMBL/GenBank/DDBJ whole genome shotgun (WGS) entry which is preliminary data.</text>
</comment>
<feature type="transmembrane region" description="Helical" evidence="6">
    <location>
        <begin position="17"/>
        <end position="34"/>
    </location>
</feature>
<sequence>MLAASSAENSLMHRLDVRSKMLGFLVIIILTFLFQNPLYQLAIISGTVFLALAINIPLRKITGLIIPLLPIVISIILLTGFSYSPQHFVHLSNRKILFYLFPGKHIGATVGGFLMGTTFLLRIWSLLIASSILTFTTSLEDFTQFFQWLKVPAEVSMILTTAMRFIPTLDKKRSLILEAQMARGMNLHGKGIRGSIRSYVPIMIPLFINSIIMANSLSMAMLNRGYGLSQAWTVQPKKAIAARDLWAVTVIILLSFLALFVRFKLRFGLL</sequence>
<keyword evidence="2" id="KW-1003">Cell membrane</keyword>
<keyword evidence="4 6" id="KW-1133">Transmembrane helix</keyword>
<keyword evidence="3 6" id="KW-0812">Transmembrane</keyword>
<evidence type="ECO:0000256" key="6">
    <source>
        <dbReference type="SAM" id="Phobius"/>
    </source>
</evidence>
<evidence type="ECO:0000256" key="1">
    <source>
        <dbReference type="ARBA" id="ARBA00004141"/>
    </source>
</evidence>
<gene>
    <name evidence="7" type="primary">ecfT_2</name>
    <name evidence="7" type="ORF">DEAC_c28830</name>
</gene>
<protein>
    <submittedName>
        <fullName evidence="7">Energy-coupling factor transporter transmembrane protein EcfT</fullName>
    </submittedName>
</protein>
<dbReference type="PANTHER" id="PTHR34857">
    <property type="entry name" value="SLL0384 PROTEIN"/>
    <property type="match status" value="1"/>
</dbReference>
<dbReference type="InterPro" id="IPR051611">
    <property type="entry name" value="ECF_transporter_component"/>
</dbReference>
<keyword evidence="5 6" id="KW-0472">Membrane</keyword>
<evidence type="ECO:0000256" key="3">
    <source>
        <dbReference type="ARBA" id="ARBA00022692"/>
    </source>
</evidence>
<evidence type="ECO:0000313" key="7">
    <source>
        <dbReference type="EMBL" id="KLU65331.1"/>
    </source>
</evidence>
<dbReference type="STRING" id="476652.DEAC_c28830"/>
<dbReference type="GO" id="GO:0005886">
    <property type="term" value="C:plasma membrane"/>
    <property type="evidence" value="ECO:0007669"/>
    <property type="project" value="UniProtKB-ARBA"/>
</dbReference>
<dbReference type="InterPro" id="IPR003339">
    <property type="entry name" value="ABC/ECF_trnsptr_transmembrane"/>
</dbReference>
<dbReference type="PANTHER" id="PTHR34857:SF2">
    <property type="entry name" value="SLL0384 PROTEIN"/>
    <property type="match status" value="1"/>
</dbReference>
<feature type="transmembrane region" description="Helical" evidence="6">
    <location>
        <begin position="106"/>
        <end position="133"/>
    </location>
</feature>
<proteinExistence type="predicted"/>
<dbReference type="PATRIC" id="fig|476652.3.peg.3032"/>
<dbReference type="CDD" id="cd16914">
    <property type="entry name" value="EcfT"/>
    <property type="match status" value="1"/>
</dbReference>
<organism evidence="7 8">
    <name type="scientific">Desulfosporosinus acididurans</name>
    <dbReference type="NCBI Taxonomy" id="476652"/>
    <lineage>
        <taxon>Bacteria</taxon>
        <taxon>Bacillati</taxon>
        <taxon>Bacillota</taxon>
        <taxon>Clostridia</taxon>
        <taxon>Eubacteriales</taxon>
        <taxon>Desulfitobacteriaceae</taxon>
        <taxon>Desulfosporosinus</taxon>
    </lineage>
</organism>
<keyword evidence="8" id="KW-1185">Reference proteome</keyword>
<feature type="transmembrane region" description="Helical" evidence="6">
    <location>
        <begin position="199"/>
        <end position="220"/>
    </location>
</feature>
<feature type="transmembrane region" description="Helical" evidence="6">
    <location>
        <begin position="64"/>
        <end position="85"/>
    </location>
</feature>
<dbReference type="AlphaFoldDB" id="A0A0J1IKU3"/>
<dbReference type="RefSeq" id="WP_047810698.1">
    <property type="nucleotide sequence ID" value="NZ_LDZY01000009.1"/>
</dbReference>
<name>A0A0J1IKU3_9FIRM</name>
<evidence type="ECO:0000313" key="8">
    <source>
        <dbReference type="Proteomes" id="UP000036356"/>
    </source>
</evidence>
<dbReference type="EMBL" id="LDZY01000009">
    <property type="protein sequence ID" value="KLU65331.1"/>
    <property type="molecule type" value="Genomic_DNA"/>
</dbReference>
<feature type="transmembrane region" description="Helical" evidence="6">
    <location>
        <begin position="240"/>
        <end position="261"/>
    </location>
</feature>
<accession>A0A0J1IKU3</accession>
<evidence type="ECO:0000256" key="4">
    <source>
        <dbReference type="ARBA" id="ARBA00022989"/>
    </source>
</evidence>